<evidence type="ECO:0000256" key="6">
    <source>
        <dbReference type="SAM" id="Phobius"/>
    </source>
</evidence>
<dbReference type="PROSITE" id="PS50922">
    <property type="entry name" value="TLC"/>
    <property type="match status" value="1"/>
</dbReference>
<accession>A0AB34JTF9</accession>
<feature type="transmembrane region" description="Helical" evidence="6">
    <location>
        <begin position="193"/>
        <end position="217"/>
    </location>
</feature>
<evidence type="ECO:0000259" key="7">
    <source>
        <dbReference type="PROSITE" id="PS50922"/>
    </source>
</evidence>
<keyword evidence="2 5" id="KW-0812">Transmembrane</keyword>
<evidence type="ECO:0000256" key="2">
    <source>
        <dbReference type="ARBA" id="ARBA00022692"/>
    </source>
</evidence>
<evidence type="ECO:0000313" key="8">
    <source>
        <dbReference type="EMBL" id="KAL1525588.1"/>
    </source>
</evidence>
<keyword evidence="9" id="KW-1185">Reference proteome</keyword>
<keyword evidence="3 6" id="KW-1133">Transmembrane helix</keyword>
<dbReference type="GO" id="GO:0016020">
    <property type="term" value="C:membrane"/>
    <property type="evidence" value="ECO:0007669"/>
    <property type="project" value="UniProtKB-SubCell"/>
</dbReference>
<dbReference type="InterPro" id="IPR016439">
    <property type="entry name" value="Lag1/Lac1-like"/>
</dbReference>
<dbReference type="PANTHER" id="PTHR12560:SF0">
    <property type="entry name" value="LD18904P"/>
    <property type="match status" value="1"/>
</dbReference>
<name>A0AB34JTF9_PRYPA</name>
<dbReference type="GO" id="GO:0046513">
    <property type="term" value="P:ceramide biosynthetic process"/>
    <property type="evidence" value="ECO:0007669"/>
    <property type="project" value="InterPro"/>
</dbReference>
<reference evidence="8 9" key="1">
    <citation type="journal article" date="2024" name="Science">
        <title>Giant polyketide synthase enzymes in the biosynthesis of giant marine polyether toxins.</title>
        <authorList>
            <person name="Fallon T.R."/>
            <person name="Shende V.V."/>
            <person name="Wierzbicki I.H."/>
            <person name="Pendleton A.L."/>
            <person name="Watervoot N.F."/>
            <person name="Auber R.P."/>
            <person name="Gonzalez D.J."/>
            <person name="Wisecaver J.H."/>
            <person name="Moore B.S."/>
        </authorList>
    </citation>
    <scope>NUCLEOTIDE SEQUENCE [LARGE SCALE GENOMIC DNA]</scope>
    <source>
        <strain evidence="8 9">12B1</strain>
    </source>
</reference>
<dbReference type="EMBL" id="JBGBPQ010000004">
    <property type="protein sequence ID" value="KAL1525588.1"/>
    <property type="molecule type" value="Genomic_DNA"/>
</dbReference>
<dbReference type="GO" id="GO:0050291">
    <property type="term" value="F:sphingosine N-acyltransferase activity"/>
    <property type="evidence" value="ECO:0007669"/>
    <property type="project" value="InterPro"/>
</dbReference>
<evidence type="ECO:0000256" key="1">
    <source>
        <dbReference type="ARBA" id="ARBA00004141"/>
    </source>
</evidence>
<dbReference type="Proteomes" id="UP001515480">
    <property type="component" value="Unassembled WGS sequence"/>
</dbReference>
<dbReference type="PANTHER" id="PTHR12560">
    <property type="entry name" value="LONGEVITY ASSURANCE FACTOR 1 LAG1"/>
    <property type="match status" value="1"/>
</dbReference>
<evidence type="ECO:0000256" key="4">
    <source>
        <dbReference type="ARBA" id="ARBA00023136"/>
    </source>
</evidence>
<dbReference type="SMART" id="SM00724">
    <property type="entry name" value="TLC"/>
    <property type="match status" value="1"/>
</dbReference>
<evidence type="ECO:0000256" key="3">
    <source>
        <dbReference type="ARBA" id="ARBA00022989"/>
    </source>
</evidence>
<proteinExistence type="predicted"/>
<keyword evidence="4 5" id="KW-0472">Membrane</keyword>
<feature type="transmembrane region" description="Helical" evidence="6">
    <location>
        <begin position="237"/>
        <end position="259"/>
    </location>
</feature>
<evidence type="ECO:0000256" key="5">
    <source>
        <dbReference type="PROSITE-ProRule" id="PRU00205"/>
    </source>
</evidence>
<sequence>MWCDCALGRVDCWRLVALGGLAGVAWAALQALLNLTLFHAAAKLALGGGAARGDCVKLVQQLSELSTYAVMFGVGLVLVPHTPCFSDATACWEEVRPVTTLRPELLLVYLVQLGGYCQMLLSERVLRWTLGGTEPLKLDVIVHHAITLILLGGSLGSGPYTPIGALVTLTHDTSTIFLKLARVLQLSGATRMAVPAFGLFALSFFAARLVGFAYLALYRSYVYVRSHGPFGFSTNPLHAAQSLLVVLVVLYLLDCFWFLKIVQTILNRPKQKGH</sequence>
<feature type="domain" description="TLC" evidence="7">
    <location>
        <begin position="12"/>
        <end position="270"/>
    </location>
</feature>
<organism evidence="8 9">
    <name type="scientific">Prymnesium parvum</name>
    <name type="common">Toxic golden alga</name>
    <dbReference type="NCBI Taxonomy" id="97485"/>
    <lineage>
        <taxon>Eukaryota</taxon>
        <taxon>Haptista</taxon>
        <taxon>Haptophyta</taxon>
        <taxon>Prymnesiophyceae</taxon>
        <taxon>Prymnesiales</taxon>
        <taxon>Prymnesiaceae</taxon>
        <taxon>Prymnesium</taxon>
    </lineage>
</organism>
<dbReference type="AlphaFoldDB" id="A0AB34JTF9"/>
<protein>
    <recommendedName>
        <fullName evidence="7">TLC domain-containing protein</fullName>
    </recommendedName>
</protein>
<dbReference type="GO" id="GO:0005783">
    <property type="term" value="C:endoplasmic reticulum"/>
    <property type="evidence" value="ECO:0007669"/>
    <property type="project" value="TreeGrafter"/>
</dbReference>
<feature type="transmembrane region" description="Helical" evidence="6">
    <location>
        <begin position="12"/>
        <end position="33"/>
    </location>
</feature>
<dbReference type="InterPro" id="IPR006634">
    <property type="entry name" value="TLC-dom"/>
</dbReference>
<gene>
    <name evidence="8" type="ORF">AB1Y20_020442</name>
</gene>
<comment type="subcellular location">
    <subcellularLocation>
        <location evidence="1">Membrane</location>
        <topology evidence="1">Multi-pass membrane protein</topology>
    </subcellularLocation>
</comment>
<comment type="caution">
    <text evidence="8">The sequence shown here is derived from an EMBL/GenBank/DDBJ whole genome shotgun (WGS) entry which is preliminary data.</text>
</comment>
<evidence type="ECO:0000313" key="9">
    <source>
        <dbReference type="Proteomes" id="UP001515480"/>
    </source>
</evidence>
<dbReference type="Pfam" id="PF03798">
    <property type="entry name" value="TRAM_LAG1_CLN8"/>
    <property type="match status" value="1"/>
</dbReference>